<evidence type="ECO:0000259" key="1">
    <source>
        <dbReference type="Pfam" id="PF14111"/>
    </source>
</evidence>
<name>A0A438IA34_VITVI</name>
<feature type="domain" description="DUF4283" evidence="1">
    <location>
        <begin position="226"/>
        <end position="307"/>
    </location>
</feature>
<comment type="caution">
    <text evidence="2">The sequence shown here is derived from an EMBL/GenBank/DDBJ whole genome shotgun (WGS) entry which is preliminary data.</text>
</comment>
<sequence length="359" mass="40953">MNFLAGNGRTVRFLHNVVTLVKCFQPSLFSITASLRMLVSLMFGKKSADVGIGTLILWHFHDWESETVDLSLSNFRESAQIRIICWCDHVSLGKDGGLNQMHLSFLGCFCDQEERFHCDGIGAFRINDVEKCLSNKLLSSSKRWVRDERWCGSFVGVRMESCATKFGLKIGGTSGWNYLQMGEGSSFFNWFGLWRPRGKEASDTGCLKNYGESLDSDEKEIQPKKHLSSCLVGKWGEYLDLTPKLLGLRRWRHHSWILKGGLRISLLGGALLLFNFEGSPNAKMVLSRGLRRYKEKVLHLDRWAPEVREGKHAKKVWVRKVGLPLHLWCWEVFKKLEDSCGGFVAVDEDIAHPQHMKRA</sequence>
<proteinExistence type="predicted"/>
<dbReference type="AlphaFoldDB" id="A0A438IA34"/>
<dbReference type="EMBL" id="QGNW01000128">
    <property type="protein sequence ID" value="RVW93578.1"/>
    <property type="molecule type" value="Genomic_DNA"/>
</dbReference>
<accession>A0A438IA34</accession>
<dbReference type="Pfam" id="PF14111">
    <property type="entry name" value="DUF4283"/>
    <property type="match status" value="1"/>
</dbReference>
<dbReference type="InterPro" id="IPR025558">
    <property type="entry name" value="DUF4283"/>
</dbReference>
<gene>
    <name evidence="2" type="ORF">CK203_028822</name>
</gene>
<protein>
    <recommendedName>
        <fullName evidence="1">DUF4283 domain-containing protein</fullName>
    </recommendedName>
</protein>
<evidence type="ECO:0000313" key="2">
    <source>
        <dbReference type="EMBL" id="RVW93578.1"/>
    </source>
</evidence>
<organism evidence="2 3">
    <name type="scientific">Vitis vinifera</name>
    <name type="common">Grape</name>
    <dbReference type="NCBI Taxonomy" id="29760"/>
    <lineage>
        <taxon>Eukaryota</taxon>
        <taxon>Viridiplantae</taxon>
        <taxon>Streptophyta</taxon>
        <taxon>Embryophyta</taxon>
        <taxon>Tracheophyta</taxon>
        <taxon>Spermatophyta</taxon>
        <taxon>Magnoliopsida</taxon>
        <taxon>eudicotyledons</taxon>
        <taxon>Gunneridae</taxon>
        <taxon>Pentapetalae</taxon>
        <taxon>rosids</taxon>
        <taxon>Vitales</taxon>
        <taxon>Vitaceae</taxon>
        <taxon>Viteae</taxon>
        <taxon>Vitis</taxon>
    </lineage>
</organism>
<dbReference type="PANTHER" id="PTHR34427">
    <property type="entry name" value="DUF4283 DOMAIN PROTEIN"/>
    <property type="match status" value="1"/>
</dbReference>
<dbReference type="PANTHER" id="PTHR34427:SF16">
    <property type="entry name" value="DUF4283 DOMAIN-CONTAINING PROTEIN"/>
    <property type="match status" value="1"/>
</dbReference>
<reference evidence="2 3" key="1">
    <citation type="journal article" date="2018" name="PLoS Genet.">
        <title>Population sequencing reveals clonal diversity and ancestral inbreeding in the grapevine cultivar Chardonnay.</title>
        <authorList>
            <person name="Roach M.J."/>
            <person name="Johnson D.L."/>
            <person name="Bohlmann J."/>
            <person name="van Vuuren H.J."/>
            <person name="Jones S.J."/>
            <person name="Pretorius I.S."/>
            <person name="Schmidt S.A."/>
            <person name="Borneman A.R."/>
        </authorList>
    </citation>
    <scope>NUCLEOTIDE SEQUENCE [LARGE SCALE GENOMIC DNA]</scope>
    <source>
        <strain evidence="3">cv. Chardonnay</strain>
        <tissue evidence="2">Leaf</tissue>
    </source>
</reference>
<dbReference type="Proteomes" id="UP000288805">
    <property type="component" value="Unassembled WGS sequence"/>
</dbReference>
<evidence type="ECO:0000313" key="3">
    <source>
        <dbReference type="Proteomes" id="UP000288805"/>
    </source>
</evidence>